<evidence type="ECO:0000313" key="1">
    <source>
        <dbReference type="EMBL" id="RXZ87693.1"/>
    </source>
</evidence>
<name>A0A4Q2MB44_9MICO</name>
<accession>A0A4Q2MB44</accession>
<dbReference type="OrthoDB" id="3826919at2"/>
<reference evidence="1 2" key="1">
    <citation type="submission" date="2019-01" db="EMBL/GenBank/DDBJ databases">
        <title>Agromyces.</title>
        <authorList>
            <person name="Li J."/>
        </authorList>
    </citation>
    <scope>NUCLEOTIDE SEQUENCE [LARGE SCALE GENOMIC DNA]</scope>
    <source>
        <strain evidence="1 2">DSM 23870</strain>
    </source>
</reference>
<keyword evidence="2" id="KW-1185">Reference proteome</keyword>
<dbReference type="Pfam" id="PF11349">
    <property type="entry name" value="DUF3151"/>
    <property type="match status" value="1"/>
</dbReference>
<dbReference type="InterPro" id="IPR014487">
    <property type="entry name" value="DUF3151"/>
</dbReference>
<comment type="caution">
    <text evidence="1">The sequence shown here is derived from an EMBL/GenBank/DDBJ whole genome shotgun (WGS) entry which is preliminary data.</text>
</comment>
<dbReference type="Proteomes" id="UP000292686">
    <property type="component" value="Unassembled WGS sequence"/>
</dbReference>
<proteinExistence type="predicted"/>
<protein>
    <submittedName>
        <fullName evidence="1">DUF3151 family protein</fullName>
    </submittedName>
</protein>
<dbReference type="AlphaFoldDB" id="A0A4Q2MB44"/>
<dbReference type="EMBL" id="SDPM01000001">
    <property type="protein sequence ID" value="RXZ87693.1"/>
    <property type="molecule type" value="Genomic_DNA"/>
</dbReference>
<evidence type="ECO:0000313" key="2">
    <source>
        <dbReference type="Proteomes" id="UP000292686"/>
    </source>
</evidence>
<sequence>MVGAAPGRGGGRAIGWGVTSDNTEAQNVLSLDGDEAVREELSRAGRDGVAEVTRRHPDSPLAWVELADIASSEQRHLDAYAYATVAADLARQRFAADGWVAGEPVAWNTEHNRPYHRALHTARRAAVALGLTGAASALAADLESADVDASSRIDSEFTPTQVITIITPELEAAFLAETVAVIASPDEDAAPVASPDADRGD</sequence>
<organism evidence="1 2">
    <name type="scientific">Agromyces atrinae</name>
    <dbReference type="NCBI Taxonomy" id="592376"/>
    <lineage>
        <taxon>Bacteria</taxon>
        <taxon>Bacillati</taxon>
        <taxon>Actinomycetota</taxon>
        <taxon>Actinomycetes</taxon>
        <taxon>Micrococcales</taxon>
        <taxon>Microbacteriaceae</taxon>
        <taxon>Agromyces</taxon>
    </lineage>
</organism>
<gene>
    <name evidence="1" type="ORF">ESP50_00345</name>
</gene>